<reference evidence="2 3" key="1">
    <citation type="submission" date="2024-05" db="EMBL/GenBank/DDBJ databases">
        <title>A draft genome resource for the thread blight pathogen Marasmius tenuissimus strain MS-2.</title>
        <authorList>
            <person name="Yulfo-Soto G.E."/>
            <person name="Baruah I.K."/>
            <person name="Amoako-Attah I."/>
            <person name="Bukari Y."/>
            <person name="Meinhardt L.W."/>
            <person name="Bailey B.A."/>
            <person name="Cohen S.P."/>
        </authorList>
    </citation>
    <scope>NUCLEOTIDE SEQUENCE [LARGE SCALE GENOMIC DNA]</scope>
    <source>
        <strain evidence="2 3">MS-2</strain>
    </source>
</reference>
<protein>
    <submittedName>
        <fullName evidence="2">Uncharacterized protein</fullName>
    </submittedName>
</protein>
<evidence type="ECO:0000313" key="2">
    <source>
        <dbReference type="EMBL" id="KAL0059222.1"/>
    </source>
</evidence>
<gene>
    <name evidence="2" type="ORF">AAF712_014030</name>
</gene>
<comment type="caution">
    <text evidence="2">The sequence shown here is derived from an EMBL/GenBank/DDBJ whole genome shotgun (WGS) entry which is preliminary data.</text>
</comment>
<feature type="compositionally biased region" description="Acidic residues" evidence="1">
    <location>
        <begin position="34"/>
        <end position="43"/>
    </location>
</feature>
<organism evidence="2 3">
    <name type="scientific">Marasmius tenuissimus</name>
    <dbReference type="NCBI Taxonomy" id="585030"/>
    <lineage>
        <taxon>Eukaryota</taxon>
        <taxon>Fungi</taxon>
        <taxon>Dikarya</taxon>
        <taxon>Basidiomycota</taxon>
        <taxon>Agaricomycotina</taxon>
        <taxon>Agaricomycetes</taxon>
        <taxon>Agaricomycetidae</taxon>
        <taxon>Agaricales</taxon>
        <taxon>Marasmiineae</taxon>
        <taxon>Marasmiaceae</taxon>
        <taxon>Marasmius</taxon>
    </lineage>
</organism>
<feature type="region of interest" description="Disordered" evidence="1">
    <location>
        <begin position="1"/>
        <end position="52"/>
    </location>
</feature>
<evidence type="ECO:0000313" key="3">
    <source>
        <dbReference type="Proteomes" id="UP001437256"/>
    </source>
</evidence>
<dbReference type="Proteomes" id="UP001437256">
    <property type="component" value="Unassembled WGS sequence"/>
</dbReference>
<dbReference type="EMBL" id="JBBXMP010000241">
    <property type="protein sequence ID" value="KAL0059222.1"/>
    <property type="molecule type" value="Genomic_DNA"/>
</dbReference>
<proteinExistence type="predicted"/>
<keyword evidence="3" id="KW-1185">Reference proteome</keyword>
<sequence length="115" mass="12340">MRRATAQRMVGHGTDGEVSNTQDASDGSTTDSEPNSEIEDIWDDVQPSQSSEMPIAMQKDGLVEKDFFDMVSARLPDTDQARKFGVDCLRSVRIAIDVGDSGSTVSVGGRGTSLD</sequence>
<feature type="compositionally biased region" description="Polar residues" evidence="1">
    <location>
        <begin position="17"/>
        <end position="33"/>
    </location>
</feature>
<accession>A0ABR2ZC27</accession>
<evidence type="ECO:0000256" key="1">
    <source>
        <dbReference type="SAM" id="MobiDB-lite"/>
    </source>
</evidence>
<name>A0ABR2ZC27_9AGAR</name>